<feature type="signal peptide" evidence="2">
    <location>
        <begin position="1"/>
        <end position="30"/>
    </location>
</feature>
<dbReference type="Proteomes" id="UP000243499">
    <property type="component" value="Chromosome 4"/>
</dbReference>
<evidence type="ECO:0000256" key="1">
    <source>
        <dbReference type="SAM" id="MobiDB-lite"/>
    </source>
</evidence>
<protein>
    <recommendedName>
        <fullName evidence="4">Ig-like domain-containing protein</fullName>
    </recommendedName>
</protein>
<dbReference type="EMBL" id="CM008049">
    <property type="protein sequence ID" value="PAN22961.1"/>
    <property type="molecule type" value="Genomic_DNA"/>
</dbReference>
<reference evidence="3" key="1">
    <citation type="submission" date="2018-04" db="EMBL/GenBank/DDBJ databases">
        <title>WGS assembly of Panicum hallii.</title>
        <authorList>
            <person name="Lovell J."/>
            <person name="Jenkins J."/>
            <person name="Lowry D."/>
            <person name="Mamidi S."/>
            <person name="Sreedasyam A."/>
            <person name="Weng X."/>
            <person name="Barry K."/>
            <person name="Bonette J."/>
            <person name="Campitelli B."/>
            <person name="Daum C."/>
            <person name="Gordon S."/>
            <person name="Gould B."/>
            <person name="Lipzen A."/>
            <person name="Macqueen A."/>
            <person name="Palacio-Mejia J."/>
            <person name="Plott C."/>
            <person name="Shakirov E."/>
            <person name="Shu S."/>
            <person name="Yoshinaga Y."/>
            <person name="Zane M."/>
            <person name="Rokhsar D."/>
            <person name="Grimwood J."/>
            <person name="Schmutz J."/>
            <person name="Juenger T."/>
        </authorList>
    </citation>
    <scope>NUCLEOTIDE SEQUENCE [LARGE SCALE GENOMIC DNA]</scope>
    <source>
        <strain evidence="3">FIL2</strain>
    </source>
</reference>
<dbReference type="Gramene" id="PAN22961">
    <property type="protein sequence ID" value="PAN22961"/>
    <property type="gene ID" value="PAHAL_4G056100"/>
</dbReference>
<dbReference type="AlphaFoldDB" id="A0A2S3HHL2"/>
<sequence length="107" mass="11488">MGKRHHRPARAVVVCSFAGALSVQPPAVLAWGRNGQERWRPVAASQRGSSSYQRQAGPAPIERRDGAKSPPCAPCSVPLILSLFRISSSYAPKQKMATSPISDNQPP</sequence>
<name>A0A2S3HHL2_9POAL</name>
<gene>
    <name evidence="3" type="ORF">PAHAL_4G056100</name>
</gene>
<evidence type="ECO:0000256" key="2">
    <source>
        <dbReference type="SAM" id="SignalP"/>
    </source>
</evidence>
<keyword evidence="2" id="KW-0732">Signal</keyword>
<evidence type="ECO:0008006" key="4">
    <source>
        <dbReference type="Google" id="ProtNLM"/>
    </source>
</evidence>
<feature type="chain" id="PRO_5015423511" description="Ig-like domain-containing protein" evidence="2">
    <location>
        <begin position="31"/>
        <end position="107"/>
    </location>
</feature>
<feature type="region of interest" description="Disordered" evidence="1">
    <location>
        <begin position="40"/>
        <end position="70"/>
    </location>
</feature>
<evidence type="ECO:0000313" key="3">
    <source>
        <dbReference type="EMBL" id="PAN22961.1"/>
    </source>
</evidence>
<proteinExistence type="predicted"/>
<organism evidence="3">
    <name type="scientific">Panicum hallii</name>
    <dbReference type="NCBI Taxonomy" id="206008"/>
    <lineage>
        <taxon>Eukaryota</taxon>
        <taxon>Viridiplantae</taxon>
        <taxon>Streptophyta</taxon>
        <taxon>Embryophyta</taxon>
        <taxon>Tracheophyta</taxon>
        <taxon>Spermatophyta</taxon>
        <taxon>Magnoliopsida</taxon>
        <taxon>Liliopsida</taxon>
        <taxon>Poales</taxon>
        <taxon>Poaceae</taxon>
        <taxon>PACMAD clade</taxon>
        <taxon>Panicoideae</taxon>
        <taxon>Panicodae</taxon>
        <taxon>Paniceae</taxon>
        <taxon>Panicinae</taxon>
        <taxon>Panicum</taxon>
        <taxon>Panicum sect. Panicum</taxon>
    </lineage>
</organism>
<accession>A0A2S3HHL2</accession>